<dbReference type="Proteomes" id="UP000299102">
    <property type="component" value="Unassembled WGS sequence"/>
</dbReference>
<sequence>MDCHTVFLTEHNEEELDHVDCCARCAGAVAGATGAPSLLPIILLTRFTHLAELQKWPKDKTRLRELAGGRPRKKVFITPATRHTHYLRSEKWEFLVLSRSTYKVAAPAPARYRKSAFFFYNCYAKCDQIER</sequence>
<evidence type="ECO:0000313" key="2">
    <source>
        <dbReference type="Proteomes" id="UP000299102"/>
    </source>
</evidence>
<organism evidence="1 2">
    <name type="scientific">Eumeta variegata</name>
    <name type="common">Bagworm moth</name>
    <name type="synonym">Eumeta japonica</name>
    <dbReference type="NCBI Taxonomy" id="151549"/>
    <lineage>
        <taxon>Eukaryota</taxon>
        <taxon>Metazoa</taxon>
        <taxon>Ecdysozoa</taxon>
        <taxon>Arthropoda</taxon>
        <taxon>Hexapoda</taxon>
        <taxon>Insecta</taxon>
        <taxon>Pterygota</taxon>
        <taxon>Neoptera</taxon>
        <taxon>Endopterygota</taxon>
        <taxon>Lepidoptera</taxon>
        <taxon>Glossata</taxon>
        <taxon>Ditrysia</taxon>
        <taxon>Tineoidea</taxon>
        <taxon>Psychidae</taxon>
        <taxon>Oiketicinae</taxon>
        <taxon>Eumeta</taxon>
    </lineage>
</organism>
<dbReference type="EMBL" id="BGZK01001613">
    <property type="protein sequence ID" value="GBP83282.1"/>
    <property type="molecule type" value="Genomic_DNA"/>
</dbReference>
<gene>
    <name evidence="1" type="ORF">EVAR_66018_1</name>
</gene>
<protein>
    <submittedName>
        <fullName evidence="1">Uncharacterized protein</fullName>
    </submittedName>
</protein>
<accession>A0A4C1Z7J1</accession>
<name>A0A4C1Z7J1_EUMVA</name>
<reference evidence="1 2" key="1">
    <citation type="journal article" date="2019" name="Commun. Biol.">
        <title>The bagworm genome reveals a unique fibroin gene that provides high tensile strength.</title>
        <authorList>
            <person name="Kono N."/>
            <person name="Nakamura H."/>
            <person name="Ohtoshi R."/>
            <person name="Tomita M."/>
            <person name="Numata K."/>
            <person name="Arakawa K."/>
        </authorList>
    </citation>
    <scope>NUCLEOTIDE SEQUENCE [LARGE SCALE GENOMIC DNA]</scope>
</reference>
<proteinExistence type="predicted"/>
<comment type="caution">
    <text evidence="1">The sequence shown here is derived from an EMBL/GenBank/DDBJ whole genome shotgun (WGS) entry which is preliminary data.</text>
</comment>
<dbReference type="AlphaFoldDB" id="A0A4C1Z7J1"/>
<keyword evidence="2" id="KW-1185">Reference proteome</keyword>
<evidence type="ECO:0000313" key="1">
    <source>
        <dbReference type="EMBL" id="GBP83282.1"/>
    </source>
</evidence>